<reference evidence="3 4" key="1">
    <citation type="journal article" date="2016" name="Nat. Commun.">
        <title>Thousands of microbial genomes shed light on interconnected biogeochemical processes in an aquifer system.</title>
        <authorList>
            <person name="Anantharaman K."/>
            <person name="Brown C.T."/>
            <person name="Hug L.A."/>
            <person name="Sharon I."/>
            <person name="Castelle C.J."/>
            <person name="Probst A.J."/>
            <person name="Thomas B.C."/>
            <person name="Singh A."/>
            <person name="Wilkins M.J."/>
            <person name="Karaoz U."/>
            <person name="Brodie E.L."/>
            <person name="Williams K.H."/>
            <person name="Hubbard S.S."/>
            <person name="Banfield J.F."/>
        </authorList>
    </citation>
    <scope>NUCLEOTIDE SEQUENCE [LARGE SCALE GENOMIC DNA]</scope>
</reference>
<feature type="transmembrane region" description="Helical" evidence="2">
    <location>
        <begin position="43"/>
        <end position="63"/>
    </location>
</feature>
<protein>
    <submittedName>
        <fullName evidence="3">Uncharacterized protein</fullName>
    </submittedName>
</protein>
<accession>A0A1G1XJZ7</accession>
<keyword evidence="2" id="KW-1133">Transmembrane helix</keyword>
<gene>
    <name evidence="3" type="ORF">A2570_00755</name>
</gene>
<organism evidence="3 4">
    <name type="scientific">Candidatus Brennerbacteria bacterium RIFOXYD1_FULL_41_16</name>
    <dbReference type="NCBI Taxonomy" id="1797529"/>
    <lineage>
        <taxon>Bacteria</taxon>
        <taxon>Candidatus Brenneribacteriota</taxon>
    </lineage>
</organism>
<name>A0A1G1XJZ7_9BACT</name>
<comment type="caution">
    <text evidence="3">The sequence shown here is derived from an EMBL/GenBank/DDBJ whole genome shotgun (WGS) entry which is preliminary data.</text>
</comment>
<dbReference type="Proteomes" id="UP000178570">
    <property type="component" value="Unassembled WGS sequence"/>
</dbReference>
<feature type="compositionally biased region" description="Polar residues" evidence="1">
    <location>
        <begin position="14"/>
        <end position="23"/>
    </location>
</feature>
<evidence type="ECO:0000313" key="4">
    <source>
        <dbReference type="Proteomes" id="UP000178570"/>
    </source>
</evidence>
<sequence length="127" mass="13938">MPQSPLSQAPHPSPVSSPVQAQTPKFAAPKRETRAPHSPRASFLWVFLFIIAVFVFLAAYFVFSKPNTGPASLIFSKIFPPESGLIKLQQVDLDVDSVINHPVFGRLKEKGVLPIQIPPLGKPNPFL</sequence>
<feature type="region of interest" description="Disordered" evidence="1">
    <location>
        <begin position="1"/>
        <end position="37"/>
    </location>
</feature>
<evidence type="ECO:0000256" key="2">
    <source>
        <dbReference type="SAM" id="Phobius"/>
    </source>
</evidence>
<keyword evidence="2" id="KW-0472">Membrane</keyword>
<evidence type="ECO:0000256" key="1">
    <source>
        <dbReference type="SAM" id="MobiDB-lite"/>
    </source>
</evidence>
<keyword evidence="2" id="KW-0812">Transmembrane</keyword>
<dbReference type="STRING" id="1797529.A2570_00755"/>
<dbReference type="AlphaFoldDB" id="A0A1G1XJZ7"/>
<evidence type="ECO:0000313" key="3">
    <source>
        <dbReference type="EMBL" id="OGY40006.1"/>
    </source>
</evidence>
<dbReference type="EMBL" id="MHHY01000012">
    <property type="protein sequence ID" value="OGY40006.1"/>
    <property type="molecule type" value="Genomic_DNA"/>
</dbReference>
<proteinExistence type="predicted"/>